<dbReference type="EMBL" id="QXGB01003684">
    <property type="protein sequence ID" value="KAE9169468.1"/>
    <property type="molecule type" value="Genomic_DNA"/>
</dbReference>
<evidence type="ECO:0000313" key="6">
    <source>
        <dbReference type="EMBL" id="KAE9217930.1"/>
    </source>
</evidence>
<evidence type="ECO:0000313" key="4">
    <source>
        <dbReference type="EMBL" id="KAE9140937.1"/>
    </source>
</evidence>
<dbReference type="EMBL" id="QXGA01000798">
    <property type="protein sequence ID" value="KAE9140937.1"/>
    <property type="molecule type" value="Genomic_DNA"/>
</dbReference>
<gene>
    <name evidence="7" type="ORF">PF001_g26997</name>
    <name evidence="6" type="ORF">PF002_g16647</name>
    <name evidence="5" type="ORF">PF005_g27955</name>
    <name evidence="4" type="ORF">PF006_g13420</name>
    <name evidence="3" type="ORF">PF007_g28363</name>
    <name evidence="2" type="ORF">PF009_g13135</name>
</gene>
<sequence>MRDGEYELPTVPPFNSKEFKSDFSPLMDADGKPTALSWATAVDDSDIKYRPDPDEEAEAELEDKESKAEAAQQEDDEEEESEGEGDVTVL</sequence>
<name>A0A6A3Q1D1_9STRA</name>
<evidence type="ECO:0000313" key="10">
    <source>
        <dbReference type="Proteomes" id="UP000437068"/>
    </source>
</evidence>
<dbReference type="Proteomes" id="UP000441208">
    <property type="component" value="Unassembled WGS sequence"/>
</dbReference>
<feature type="compositionally biased region" description="Acidic residues" evidence="1">
    <location>
        <begin position="53"/>
        <end position="63"/>
    </location>
</feature>
<evidence type="ECO:0000313" key="8">
    <source>
        <dbReference type="Proteomes" id="UP000429523"/>
    </source>
</evidence>
<feature type="compositionally biased region" description="Acidic residues" evidence="1">
    <location>
        <begin position="72"/>
        <end position="90"/>
    </location>
</feature>
<dbReference type="Proteomes" id="UP000440732">
    <property type="component" value="Unassembled WGS sequence"/>
</dbReference>
<protein>
    <submittedName>
        <fullName evidence="3">Uncharacterized protein</fullName>
    </submittedName>
</protein>
<organism evidence="3 13">
    <name type="scientific">Phytophthora fragariae</name>
    <dbReference type="NCBI Taxonomy" id="53985"/>
    <lineage>
        <taxon>Eukaryota</taxon>
        <taxon>Sar</taxon>
        <taxon>Stramenopiles</taxon>
        <taxon>Oomycota</taxon>
        <taxon>Peronosporomycetes</taxon>
        <taxon>Peronosporales</taxon>
        <taxon>Peronosporaceae</taxon>
        <taxon>Phytophthora</taxon>
    </lineage>
</organism>
<dbReference type="EMBL" id="QXFZ01003875">
    <property type="protein sequence ID" value="KAE9066656.1"/>
    <property type="molecule type" value="Genomic_DNA"/>
</dbReference>
<dbReference type="Proteomes" id="UP000429523">
    <property type="component" value="Unassembled WGS sequence"/>
</dbReference>
<dbReference type="EMBL" id="QXGF01000675">
    <property type="protein sequence ID" value="KAE8936950.1"/>
    <property type="molecule type" value="Genomic_DNA"/>
</dbReference>
<proteinExistence type="predicted"/>
<evidence type="ECO:0000313" key="11">
    <source>
        <dbReference type="Proteomes" id="UP000440367"/>
    </source>
</evidence>
<evidence type="ECO:0000313" key="5">
    <source>
        <dbReference type="EMBL" id="KAE9169468.1"/>
    </source>
</evidence>
<evidence type="ECO:0000313" key="12">
    <source>
        <dbReference type="Proteomes" id="UP000440732"/>
    </source>
</evidence>
<reference evidence="8 9" key="1">
    <citation type="submission" date="2018-08" db="EMBL/GenBank/DDBJ databases">
        <title>Genomic investigation of the strawberry pathogen Phytophthora fragariae indicates pathogenicity is determined by transcriptional variation in three key races.</title>
        <authorList>
            <person name="Adams T.M."/>
            <person name="Armitage A.D."/>
            <person name="Sobczyk M.K."/>
            <person name="Bates H.J."/>
            <person name="Dunwell J.M."/>
            <person name="Nellist C.F."/>
            <person name="Harrison R.J."/>
        </authorList>
    </citation>
    <scope>NUCLEOTIDE SEQUENCE [LARGE SCALE GENOMIC DNA]</scope>
    <source>
        <strain evidence="7 10">A4</strain>
        <strain evidence="6 11">BC-1</strain>
        <strain evidence="5 9">NOV-27</strain>
        <strain evidence="4 12">NOV-5</strain>
        <strain evidence="3 13">NOV-71</strain>
        <strain evidence="2 8">NOV-9</strain>
    </source>
</reference>
<feature type="region of interest" description="Disordered" evidence="1">
    <location>
        <begin position="1"/>
        <end position="90"/>
    </location>
</feature>
<evidence type="ECO:0000313" key="13">
    <source>
        <dbReference type="Proteomes" id="UP000441208"/>
    </source>
</evidence>
<evidence type="ECO:0000313" key="9">
    <source>
        <dbReference type="Proteomes" id="UP000433483"/>
    </source>
</evidence>
<accession>A0A6A3Q1D1</accession>
<evidence type="ECO:0000313" key="2">
    <source>
        <dbReference type="EMBL" id="KAE8936950.1"/>
    </source>
</evidence>
<dbReference type="Proteomes" id="UP000433483">
    <property type="component" value="Unassembled WGS sequence"/>
</dbReference>
<evidence type="ECO:0000256" key="1">
    <source>
        <dbReference type="SAM" id="MobiDB-lite"/>
    </source>
</evidence>
<comment type="caution">
    <text evidence="3">The sequence shown here is derived from an EMBL/GenBank/DDBJ whole genome shotgun (WGS) entry which is preliminary data.</text>
</comment>
<dbReference type="EMBL" id="QXGE01003534">
    <property type="protein sequence ID" value="KAE9274582.1"/>
    <property type="molecule type" value="Genomic_DNA"/>
</dbReference>
<dbReference type="Proteomes" id="UP000437068">
    <property type="component" value="Unassembled WGS sequence"/>
</dbReference>
<evidence type="ECO:0000313" key="3">
    <source>
        <dbReference type="EMBL" id="KAE9066656.1"/>
    </source>
</evidence>
<dbReference type="Proteomes" id="UP000440367">
    <property type="component" value="Unassembled WGS sequence"/>
</dbReference>
<evidence type="ECO:0000313" key="7">
    <source>
        <dbReference type="EMBL" id="KAE9274582.1"/>
    </source>
</evidence>
<keyword evidence="9" id="KW-1185">Reference proteome</keyword>
<dbReference type="AlphaFoldDB" id="A0A6A3Q1D1"/>
<dbReference type="EMBL" id="QXGD01000995">
    <property type="protein sequence ID" value="KAE9217930.1"/>
    <property type="molecule type" value="Genomic_DNA"/>
</dbReference>